<accession>A0A382AYJ1</accession>
<feature type="non-terminal residue" evidence="2">
    <location>
        <position position="1"/>
    </location>
</feature>
<evidence type="ECO:0000313" key="2">
    <source>
        <dbReference type="EMBL" id="SVB06073.1"/>
    </source>
</evidence>
<dbReference type="EMBL" id="UINC01027208">
    <property type="protein sequence ID" value="SVB06073.1"/>
    <property type="molecule type" value="Genomic_DNA"/>
</dbReference>
<dbReference type="AlphaFoldDB" id="A0A382AYJ1"/>
<feature type="region of interest" description="Disordered" evidence="1">
    <location>
        <begin position="140"/>
        <end position="166"/>
    </location>
</feature>
<sequence length="230" mass="26230">LNMQDYLTDEQIVKEEKIQERNEEFLEQNPRWKDHLDQKQKKEYRDNLNEVIEKINNFSIKSPESWQKKAAEKAINYAITQAAAMIPFGSIIMGIANLLGMNVARKLGLVKTDISGNVINKNYVTEAELGFYQGEEYEDFWPGKDPEDTKGAGPAKPPQLGGPSTEEMATEYDFMGWMRANQARKKAREEKIERERLAREENPIVGTTEMDIIALGNSGGLANLFRVKNQ</sequence>
<evidence type="ECO:0000256" key="1">
    <source>
        <dbReference type="SAM" id="MobiDB-lite"/>
    </source>
</evidence>
<proteinExistence type="predicted"/>
<name>A0A382AYJ1_9ZZZZ</name>
<protein>
    <submittedName>
        <fullName evidence="2">Uncharacterized protein</fullName>
    </submittedName>
</protein>
<reference evidence="2" key="1">
    <citation type="submission" date="2018-05" db="EMBL/GenBank/DDBJ databases">
        <authorList>
            <person name="Lanie J.A."/>
            <person name="Ng W.-L."/>
            <person name="Kazmierczak K.M."/>
            <person name="Andrzejewski T.M."/>
            <person name="Davidsen T.M."/>
            <person name="Wayne K.J."/>
            <person name="Tettelin H."/>
            <person name="Glass J.I."/>
            <person name="Rusch D."/>
            <person name="Podicherti R."/>
            <person name="Tsui H.-C.T."/>
            <person name="Winkler M.E."/>
        </authorList>
    </citation>
    <scope>NUCLEOTIDE SEQUENCE</scope>
</reference>
<feature type="compositionally biased region" description="Basic and acidic residues" evidence="1">
    <location>
        <begin position="141"/>
        <end position="150"/>
    </location>
</feature>
<organism evidence="2">
    <name type="scientific">marine metagenome</name>
    <dbReference type="NCBI Taxonomy" id="408172"/>
    <lineage>
        <taxon>unclassified sequences</taxon>
        <taxon>metagenomes</taxon>
        <taxon>ecological metagenomes</taxon>
    </lineage>
</organism>
<gene>
    <name evidence="2" type="ORF">METZ01_LOCUS158927</name>
</gene>